<dbReference type="InterPro" id="IPR017853">
    <property type="entry name" value="GH"/>
</dbReference>
<keyword evidence="4" id="KW-1185">Reference proteome</keyword>
<comment type="caution">
    <text evidence="3">The sequence shown here is derived from an EMBL/GenBank/DDBJ whole genome shotgun (WGS) entry which is preliminary data.</text>
</comment>
<feature type="domain" description="GH18" evidence="2">
    <location>
        <begin position="36"/>
        <end position="323"/>
    </location>
</feature>
<proteinExistence type="predicted"/>
<dbReference type="OrthoDB" id="99456at2"/>
<dbReference type="PANTHER" id="PTHR42976:SF1">
    <property type="entry name" value="GH18 DOMAIN-CONTAINING PROTEIN-RELATED"/>
    <property type="match status" value="1"/>
</dbReference>
<dbReference type="GO" id="GO:0005975">
    <property type="term" value="P:carbohydrate metabolic process"/>
    <property type="evidence" value="ECO:0007669"/>
    <property type="project" value="InterPro"/>
</dbReference>
<dbReference type="InterPro" id="IPR001223">
    <property type="entry name" value="Glyco_hydro18_cat"/>
</dbReference>
<gene>
    <name evidence="3" type="ORF">BCF44_111336</name>
</gene>
<evidence type="ECO:0000313" key="3">
    <source>
        <dbReference type="EMBL" id="REH42031.1"/>
    </source>
</evidence>
<dbReference type="PROSITE" id="PS51910">
    <property type="entry name" value="GH18_2"/>
    <property type="match status" value="1"/>
</dbReference>
<evidence type="ECO:0000256" key="1">
    <source>
        <dbReference type="SAM" id="SignalP"/>
    </source>
</evidence>
<dbReference type="Gene3D" id="3.20.20.80">
    <property type="entry name" value="Glycosidases"/>
    <property type="match status" value="1"/>
</dbReference>
<dbReference type="AlphaFoldDB" id="A0A3E0HCB7"/>
<dbReference type="EMBL" id="QUNO01000011">
    <property type="protein sequence ID" value="REH42031.1"/>
    <property type="molecule type" value="Genomic_DNA"/>
</dbReference>
<name>A0A3E0HCB7_9PSEU</name>
<keyword evidence="1" id="KW-0732">Signal</keyword>
<feature type="chain" id="PRO_5038721089" evidence="1">
    <location>
        <begin position="24"/>
        <end position="323"/>
    </location>
</feature>
<organism evidence="3 4">
    <name type="scientific">Kutzneria buriramensis</name>
    <dbReference type="NCBI Taxonomy" id="1045776"/>
    <lineage>
        <taxon>Bacteria</taxon>
        <taxon>Bacillati</taxon>
        <taxon>Actinomycetota</taxon>
        <taxon>Actinomycetes</taxon>
        <taxon>Pseudonocardiales</taxon>
        <taxon>Pseudonocardiaceae</taxon>
        <taxon>Kutzneria</taxon>
    </lineage>
</organism>
<reference evidence="3 4" key="1">
    <citation type="submission" date="2018-08" db="EMBL/GenBank/DDBJ databases">
        <title>Genomic Encyclopedia of Archaeal and Bacterial Type Strains, Phase II (KMG-II): from individual species to whole genera.</title>
        <authorList>
            <person name="Goeker M."/>
        </authorList>
    </citation>
    <scope>NUCLEOTIDE SEQUENCE [LARGE SCALE GENOMIC DNA]</scope>
    <source>
        <strain evidence="3 4">DSM 45791</strain>
    </source>
</reference>
<dbReference type="PROSITE" id="PS51318">
    <property type="entry name" value="TAT"/>
    <property type="match status" value="1"/>
</dbReference>
<sequence>MKLTRRGLAALLTAGLVGTGALAGTVADAAPAAVNPVTASPYIYLGAGWQPNVASTMSATGLKAFTIAFVLSNGGCTPTFDGGATAASNTINAVRKAGGDVIVSFGGWGGAKLGEHCSSVSALAAAYQKVITQYSLKAIDIDIEATEMSTHSVQDRVLGALKTVKQNNPGLKVVVTMGTTTSGPDADGQRLIQQGKALGAGVDVWSIMPFDFSSGGDMWAHTKSAAEGLKGQLKSAFGWTDAQAYAHMGISSMNGKTDNAGETVTLANFNSILSYAQGNHLARLTYWSANRDRACGSGTDGDTCSGVSQGANDFSKVIGKFTG</sequence>
<dbReference type="InterPro" id="IPR052750">
    <property type="entry name" value="GH18_Chitinase"/>
</dbReference>
<dbReference type="Proteomes" id="UP000256269">
    <property type="component" value="Unassembled WGS sequence"/>
</dbReference>
<dbReference type="CDD" id="cd06543">
    <property type="entry name" value="GH18_PF-ChiA-like"/>
    <property type="match status" value="1"/>
</dbReference>
<dbReference type="RefSeq" id="WP_116178030.1">
    <property type="nucleotide sequence ID" value="NZ_CP144375.1"/>
</dbReference>
<feature type="signal peptide" evidence="1">
    <location>
        <begin position="1"/>
        <end position="23"/>
    </location>
</feature>
<keyword evidence="3" id="KW-0378">Hydrolase</keyword>
<protein>
    <submittedName>
        <fullName evidence="3">Glycosyl hydrolase family 18 (Putative chitinase)</fullName>
    </submittedName>
</protein>
<dbReference type="SUPFAM" id="SSF51445">
    <property type="entry name" value="(Trans)glycosidases"/>
    <property type="match status" value="1"/>
</dbReference>
<dbReference type="InterPro" id="IPR006311">
    <property type="entry name" value="TAT_signal"/>
</dbReference>
<dbReference type="PANTHER" id="PTHR42976">
    <property type="entry name" value="BIFUNCTIONAL CHITINASE/LYSOZYME-RELATED"/>
    <property type="match status" value="1"/>
</dbReference>
<accession>A0A3E0HCB7</accession>
<evidence type="ECO:0000313" key="4">
    <source>
        <dbReference type="Proteomes" id="UP000256269"/>
    </source>
</evidence>
<evidence type="ECO:0000259" key="2">
    <source>
        <dbReference type="PROSITE" id="PS51910"/>
    </source>
</evidence>
<dbReference type="GO" id="GO:0016787">
    <property type="term" value="F:hydrolase activity"/>
    <property type="evidence" value="ECO:0007669"/>
    <property type="project" value="UniProtKB-KW"/>
</dbReference>